<dbReference type="SUPFAM" id="SSF82544">
    <property type="entry name" value="GckA/TtuD-like"/>
    <property type="match status" value="1"/>
</dbReference>
<dbReference type="InterPro" id="IPR037035">
    <property type="entry name" value="GK-like_C_sf"/>
</dbReference>
<dbReference type="GO" id="GO:0005737">
    <property type="term" value="C:cytoplasm"/>
    <property type="evidence" value="ECO:0007669"/>
    <property type="project" value="TreeGrafter"/>
</dbReference>
<dbReference type="Pfam" id="PF05161">
    <property type="entry name" value="MOFRL"/>
    <property type="match status" value="1"/>
</dbReference>
<organism evidence="11 12">
    <name type="scientific">Bemisia tabaci</name>
    <name type="common">Sweetpotato whitefly</name>
    <name type="synonym">Aleurodes tabaci</name>
    <dbReference type="NCBI Taxonomy" id="7038"/>
    <lineage>
        <taxon>Eukaryota</taxon>
        <taxon>Metazoa</taxon>
        <taxon>Ecdysozoa</taxon>
        <taxon>Arthropoda</taxon>
        <taxon>Hexapoda</taxon>
        <taxon>Insecta</taxon>
        <taxon>Pterygota</taxon>
        <taxon>Neoptera</taxon>
        <taxon>Paraneoptera</taxon>
        <taxon>Hemiptera</taxon>
        <taxon>Sternorrhyncha</taxon>
        <taxon>Aleyrodoidea</taxon>
        <taxon>Aleyrodidae</taxon>
        <taxon>Aleyrodinae</taxon>
        <taxon>Bemisia</taxon>
    </lineage>
</organism>
<dbReference type="InterPro" id="IPR007835">
    <property type="entry name" value="MOFRL"/>
</dbReference>
<evidence type="ECO:0000256" key="2">
    <source>
        <dbReference type="ARBA" id="ARBA00005393"/>
    </source>
</evidence>
<dbReference type="Proteomes" id="UP001152759">
    <property type="component" value="Chromosome 3"/>
</dbReference>
<comment type="similarity">
    <text evidence="2">Belongs to the glycerate kinase type-2 family.</text>
</comment>
<evidence type="ECO:0000256" key="5">
    <source>
        <dbReference type="ARBA" id="ARBA00022679"/>
    </source>
</evidence>
<dbReference type="PANTHER" id="PTHR12227">
    <property type="entry name" value="GLYCERATE KINASE"/>
    <property type="match status" value="1"/>
</dbReference>
<dbReference type="FunFam" id="3.40.50.10180:FF:000001">
    <property type="entry name" value="Glycerate kinase"/>
    <property type="match status" value="1"/>
</dbReference>
<dbReference type="InterPro" id="IPR038614">
    <property type="entry name" value="GK_N_sf"/>
</dbReference>
<dbReference type="Pfam" id="PF13660">
    <property type="entry name" value="DUF4147"/>
    <property type="match status" value="1"/>
</dbReference>
<dbReference type="EMBL" id="OU963864">
    <property type="protein sequence ID" value="CAH0387223.1"/>
    <property type="molecule type" value="Genomic_DNA"/>
</dbReference>
<reference evidence="11" key="1">
    <citation type="submission" date="2021-12" db="EMBL/GenBank/DDBJ databases">
        <authorList>
            <person name="King R."/>
        </authorList>
    </citation>
    <scope>NUCLEOTIDE SEQUENCE</scope>
</reference>
<dbReference type="AlphaFoldDB" id="A0A9P0A9S9"/>
<dbReference type="GO" id="GO:0008887">
    <property type="term" value="F:glycerate kinase activity"/>
    <property type="evidence" value="ECO:0007669"/>
    <property type="project" value="UniProtKB-EC"/>
</dbReference>
<keyword evidence="7" id="KW-0418">Kinase</keyword>
<evidence type="ECO:0000313" key="11">
    <source>
        <dbReference type="EMBL" id="CAH0387223.1"/>
    </source>
</evidence>
<evidence type="ECO:0000256" key="8">
    <source>
        <dbReference type="ARBA" id="ARBA00022840"/>
    </source>
</evidence>
<feature type="domain" description="MOFRL-associated" evidence="10">
    <location>
        <begin position="5"/>
        <end position="251"/>
    </location>
</feature>
<sequence>MRSILRQMFLNSVNHVRSNALVSAALKIKNEQLVVGDKTYPLTKNYYCVGFGKAVLGMACQVEELLQENLIQGILSMPIGTRKLNKHKDGLYLKDNSKFSVFEGAVNNLPDQRALEAAKSISKLVTDLREDDVLLVLISGGGSALLPLPINPISLDEKIETIKLLSSKGATITELNGVRQNLSQLKGGKLATLAYPAQVISLILSDIVNDPIHFIASGPTAAPQCSPKDAIDILKKYSVYDHIPESVSATLCKSVEEPIDLSHVQNLIVGNNEVALEGIAGFGGSYFSLSYILSNSVQGLVDNVAEFYTELVKLMCRSYLGIVVEEELEVLLNELLNKYDIVFYHNKSIADKLKLFNVIQRRVNRQKQKIPRTLCFVMGGEPTVQVKGNGIGGRNQELALNLGLRLSELAATNEWMKPFKVWFLSGGTDGIDGPTEAAGAMTHSSQMREAADQGLDAQKYLMNNDSFTFFSKLNNGADLIKTGHTGTNVMDIHILVIEVDPFKLGAT</sequence>
<evidence type="ECO:0000256" key="4">
    <source>
        <dbReference type="ARBA" id="ARBA00020720"/>
    </source>
</evidence>
<dbReference type="InterPro" id="IPR025286">
    <property type="entry name" value="MOFRL_assoc_dom"/>
</dbReference>
<evidence type="ECO:0000259" key="9">
    <source>
        <dbReference type="Pfam" id="PF05161"/>
    </source>
</evidence>
<keyword evidence="8" id="KW-0067">ATP-binding</keyword>
<dbReference type="GO" id="GO:0005524">
    <property type="term" value="F:ATP binding"/>
    <property type="evidence" value="ECO:0007669"/>
    <property type="project" value="UniProtKB-KW"/>
</dbReference>
<accession>A0A9P0A9S9</accession>
<dbReference type="EC" id="2.7.1.31" evidence="3"/>
<evidence type="ECO:0000259" key="10">
    <source>
        <dbReference type="Pfam" id="PF13660"/>
    </source>
</evidence>
<evidence type="ECO:0000256" key="7">
    <source>
        <dbReference type="ARBA" id="ARBA00022777"/>
    </source>
</evidence>
<keyword evidence="12" id="KW-1185">Reference proteome</keyword>
<evidence type="ECO:0000256" key="1">
    <source>
        <dbReference type="ARBA" id="ARBA00000694"/>
    </source>
</evidence>
<evidence type="ECO:0000256" key="6">
    <source>
        <dbReference type="ARBA" id="ARBA00022741"/>
    </source>
</evidence>
<keyword evidence="5" id="KW-0808">Transferase</keyword>
<dbReference type="Gene3D" id="3.40.50.10180">
    <property type="entry name" value="Glycerate kinase, MOFRL-like N-terminal domain"/>
    <property type="match status" value="1"/>
</dbReference>
<dbReference type="Gene3D" id="3.40.1480.10">
    <property type="entry name" value="MOFRL domain"/>
    <property type="match status" value="1"/>
</dbReference>
<protein>
    <recommendedName>
        <fullName evidence="4">Glycerate kinase</fullName>
        <ecNumber evidence="3">2.7.1.31</ecNumber>
    </recommendedName>
</protein>
<dbReference type="PANTHER" id="PTHR12227:SF0">
    <property type="entry name" value="GLYCERATE KINASE"/>
    <property type="match status" value="1"/>
</dbReference>
<evidence type="ECO:0000313" key="12">
    <source>
        <dbReference type="Proteomes" id="UP001152759"/>
    </source>
</evidence>
<gene>
    <name evidence="11" type="ORF">BEMITA_LOCUS6264</name>
</gene>
<feature type="domain" description="MOFRL" evidence="9">
    <location>
        <begin position="375"/>
        <end position="491"/>
    </location>
</feature>
<comment type="catalytic activity">
    <reaction evidence="1">
        <text>(R)-glycerate + ATP = (2R)-3-phosphoglycerate + ADP + H(+)</text>
        <dbReference type="Rhea" id="RHEA:23516"/>
        <dbReference type="ChEBI" id="CHEBI:15378"/>
        <dbReference type="ChEBI" id="CHEBI:16659"/>
        <dbReference type="ChEBI" id="CHEBI:30616"/>
        <dbReference type="ChEBI" id="CHEBI:58272"/>
        <dbReference type="ChEBI" id="CHEBI:456216"/>
        <dbReference type="EC" id="2.7.1.31"/>
    </reaction>
</comment>
<name>A0A9P0A9S9_BEMTA</name>
<proteinExistence type="inferred from homology"/>
<evidence type="ECO:0000256" key="3">
    <source>
        <dbReference type="ARBA" id="ARBA00012101"/>
    </source>
</evidence>
<keyword evidence="6" id="KW-0547">Nucleotide-binding</keyword>
<dbReference type="InterPro" id="IPR039760">
    <property type="entry name" value="MOFRL_protein"/>
</dbReference>